<dbReference type="Gene3D" id="3.40.190.10">
    <property type="entry name" value="Periplasmic binding protein-like II"/>
    <property type="match status" value="2"/>
</dbReference>
<feature type="region of interest" description="Disordered" evidence="1">
    <location>
        <begin position="1"/>
        <end position="28"/>
    </location>
</feature>
<accession>A0A484PKK9</accession>
<dbReference type="Pfam" id="PF09084">
    <property type="entry name" value="NMT1"/>
    <property type="match status" value="1"/>
</dbReference>
<reference evidence="3" key="1">
    <citation type="submission" date="2019-03" db="EMBL/GenBank/DDBJ databases">
        <authorList>
            <person name="Danneels B."/>
        </authorList>
    </citation>
    <scope>NUCLEOTIDE SEQUENCE</scope>
</reference>
<dbReference type="InterPro" id="IPR006311">
    <property type="entry name" value="TAT_signal"/>
</dbReference>
<name>A0A484PKK9_9ZZZZ</name>
<protein>
    <submittedName>
        <fullName evidence="3">Alkanesulfonates-binding protein</fullName>
    </submittedName>
</protein>
<dbReference type="AlphaFoldDB" id="A0A484PKK9"/>
<evidence type="ECO:0000313" key="3">
    <source>
        <dbReference type="EMBL" id="VFR26323.1"/>
    </source>
</evidence>
<dbReference type="PROSITE" id="PS51318">
    <property type="entry name" value="TAT"/>
    <property type="match status" value="1"/>
</dbReference>
<feature type="compositionally biased region" description="Basic and acidic residues" evidence="1">
    <location>
        <begin position="1"/>
        <end position="10"/>
    </location>
</feature>
<dbReference type="PANTHER" id="PTHR30024">
    <property type="entry name" value="ALIPHATIC SULFONATES-BINDING PROTEIN-RELATED"/>
    <property type="match status" value="1"/>
</dbReference>
<gene>
    <name evidence="3" type="ORF">AMP9_0931</name>
</gene>
<dbReference type="InterPro" id="IPR015168">
    <property type="entry name" value="SsuA/THI5"/>
</dbReference>
<evidence type="ECO:0000256" key="1">
    <source>
        <dbReference type="SAM" id="MobiDB-lite"/>
    </source>
</evidence>
<organism evidence="3">
    <name type="scientific">plant metagenome</name>
    <dbReference type="NCBI Taxonomy" id="1297885"/>
    <lineage>
        <taxon>unclassified sequences</taxon>
        <taxon>metagenomes</taxon>
        <taxon>organismal metagenomes</taxon>
    </lineage>
</organism>
<dbReference type="SUPFAM" id="SSF53850">
    <property type="entry name" value="Periplasmic binding protein-like II"/>
    <property type="match status" value="1"/>
</dbReference>
<feature type="compositionally biased region" description="Polar residues" evidence="1">
    <location>
        <begin position="11"/>
        <end position="28"/>
    </location>
</feature>
<sequence>MSAPAPDHDTLSTFPTVPQGNDPQLSGSYSMKTVTHAVSRRQLIKAGFAGAAAVALGGAMRPARAAGEKILIGYWPVASGLPFYTALERGYFKEAGLNVEGVKLASAQQVIEAMVAGRIHGSANGTASASLALGEIMSPGLFKIICANPSSRSLVLDEVLVPAASTVQKISELAGKRFACGPGIQNVTIAKLILEKNGIENPKVIELPIGQHVPALAANQVDAVYTLEPTGTVGRLNGTARVLETGVVSHYMLGDPEAPWYGGSASLLSSLIKARPADVEKYITAYRKGVKDVLERPADVRKYLTGHTSVAADLVNEVPMIGYTMYDEFKPSDVDYFQKYFDVFTERKIFSRRLEVAPLIYKA</sequence>
<proteinExistence type="predicted"/>
<dbReference type="EMBL" id="CAADHY010000020">
    <property type="protein sequence ID" value="VFR26323.1"/>
    <property type="molecule type" value="Genomic_DNA"/>
</dbReference>
<evidence type="ECO:0000259" key="2">
    <source>
        <dbReference type="Pfam" id="PF09084"/>
    </source>
</evidence>
<feature type="domain" description="SsuA/THI5-like" evidence="2">
    <location>
        <begin position="81"/>
        <end position="298"/>
    </location>
</feature>